<dbReference type="GeneID" id="101245314"/>
<reference evidence="11" key="1">
    <citation type="journal article" date="2012" name="Nature">
        <title>The tomato genome sequence provides insights into fleshy fruit evolution.</title>
        <authorList>
            <consortium name="Tomato Genome Consortium"/>
        </authorList>
    </citation>
    <scope>NUCLEOTIDE SEQUENCE [LARGE SCALE GENOMIC DNA]</scope>
    <source>
        <strain evidence="11">cv. Heinz 1706</strain>
    </source>
</reference>
<feature type="transmembrane region" description="Helical" evidence="9">
    <location>
        <begin position="194"/>
        <end position="212"/>
    </location>
</feature>
<evidence type="ECO:0000259" key="10">
    <source>
        <dbReference type="Pfam" id="PF03151"/>
    </source>
</evidence>
<feature type="transmembrane region" description="Helical" evidence="9">
    <location>
        <begin position="83"/>
        <end position="104"/>
    </location>
</feature>
<keyword evidence="6 9" id="KW-0472">Membrane</keyword>
<dbReference type="SUPFAM" id="SSF103481">
    <property type="entry name" value="Multidrug resistance efflux transporter EmrE"/>
    <property type="match status" value="1"/>
</dbReference>
<dbReference type="InterPro" id="IPR050186">
    <property type="entry name" value="TPT_transporter"/>
</dbReference>
<evidence type="ECO:0000256" key="7">
    <source>
        <dbReference type="ARBA" id="ARBA00038072"/>
    </source>
</evidence>
<keyword evidence="12" id="KW-1185">Reference proteome</keyword>
<dbReference type="GO" id="GO:0055085">
    <property type="term" value="P:transmembrane transport"/>
    <property type="evidence" value="ECO:0000318"/>
    <property type="project" value="GO_Central"/>
</dbReference>
<feature type="transmembrane region" description="Helical" evidence="9">
    <location>
        <begin position="259"/>
        <end position="279"/>
    </location>
</feature>
<accession>A0A3Q7JJU3</accession>
<name>A0A3Q7JJU3_SOLLC</name>
<feature type="transmembrane region" description="Helical" evidence="9">
    <location>
        <begin position="43"/>
        <end position="63"/>
    </location>
</feature>
<feature type="transmembrane region" description="Helical" evidence="9">
    <location>
        <begin position="285"/>
        <end position="304"/>
    </location>
</feature>
<evidence type="ECO:0000256" key="3">
    <source>
        <dbReference type="ARBA" id="ARBA00022597"/>
    </source>
</evidence>
<dbReference type="OMA" id="ESIICQW"/>
<evidence type="ECO:0000256" key="8">
    <source>
        <dbReference type="SAM" id="MobiDB-lite"/>
    </source>
</evidence>
<feature type="domain" description="Sugar phosphate transporter" evidence="10">
    <location>
        <begin position="17"/>
        <end position="301"/>
    </location>
</feature>
<dbReference type="Gene3D" id="1.10.3730.20">
    <property type="match status" value="1"/>
</dbReference>
<keyword evidence="5 9" id="KW-1133">Transmembrane helix</keyword>
<dbReference type="FunFam" id="1.10.3730.20:FF:000015">
    <property type="entry name" value="UDP-galactose transporter 1-like"/>
    <property type="match status" value="1"/>
</dbReference>
<evidence type="ECO:0000256" key="2">
    <source>
        <dbReference type="ARBA" id="ARBA00022448"/>
    </source>
</evidence>
<evidence type="ECO:0000256" key="6">
    <source>
        <dbReference type="ARBA" id="ARBA00023136"/>
    </source>
</evidence>
<keyword evidence="4 9" id="KW-0812">Transmembrane</keyword>
<dbReference type="GO" id="GO:0005460">
    <property type="term" value="F:UDP-glucose transmembrane transporter activity"/>
    <property type="evidence" value="ECO:0000318"/>
    <property type="project" value="GO_Central"/>
</dbReference>
<dbReference type="OrthoDB" id="5547497at2759"/>
<feature type="transmembrane region" description="Helical" evidence="9">
    <location>
        <begin position="232"/>
        <end position="252"/>
    </location>
</feature>
<dbReference type="Pfam" id="PF03151">
    <property type="entry name" value="TPT"/>
    <property type="match status" value="1"/>
</dbReference>
<dbReference type="Gramene" id="Solyc11g012880.2.1">
    <property type="protein sequence ID" value="Solyc11g012880.2.1"/>
    <property type="gene ID" value="Solyc11g012880.2"/>
</dbReference>
<dbReference type="KEGG" id="sly:101245314"/>
<dbReference type="InParanoid" id="A0A3Q7JJU3"/>
<evidence type="ECO:0000313" key="12">
    <source>
        <dbReference type="Proteomes" id="UP000004994"/>
    </source>
</evidence>
<proteinExistence type="inferred from homology"/>
<dbReference type="GO" id="GO:0015297">
    <property type="term" value="F:antiporter activity"/>
    <property type="evidence" value="ECO:0000318"/>
    <property type="project" value="GO_Central"/>
</dbReference>
<dbReference type="Proteomes" id="UP000004994">
    <property type="component" value="Chromosome 11"/>
</dbReference>
<dbReference type="AlphaFoldDB" id="A0A3Q7JJU3"/>
<dbReference type="InterPro" id="IPR037185">
    <property type="entry name" value="EmrE-like"/>
</dbReference>
<evidence type="ECO:0000256" key="5">
    <source>
        <dbReference type="ARBA" id="ARBA00022989"/>
    </source>
</evidence>
<dbReference type="InterPro" id="IPR004853">
    <property type="entry name" value="Sugar_P_trans_dom"/>
</dbReference>
<dbReference type="EnsemblPlants" id="Solyc11g012880.2.1">
    <property type="protein sequence ID" value="Solyc11g012880.2.1"/>
    <property type="gene ID" value="Solyc11g012880.2"/>
</dbReference>
<keyword evidence="3" id="KW-0762">Sugar transport</keyword>
<dbReference type="PaxDb" id="4081-Solyc11g012880.1.1"/>
<comment type="similarity">
    <text evidence="7">Belongs to the TPT transporter family. TPT (TC 2.A.7.9) subfamily.</text>
</comment>
<keyword evidence="2" id="KW-0813">Transport</keyword>
<feature type="region of interest" description="Disordered" evidence="8">
    <location>
        <begin position="314"/>
        <end position="337"/>
    </location>
</feature>
<evidence type="ECO:0000256" key="1">
    <source>
        <dbReference type="ARBA" id="ARBA00004141"/>
    </source>
</evidence>
<evidence type="ECO:0000256" key="4">
    <source>
        <dbReference type="ARBA" id="ARBA00022692"/>
    </source>
</evidence>
<protein>
    <recommendedName>
        <fullName evidence="10">Sugar phosphate transporter domain-containing protein</fullName>
    </recommendedName>
</protein>
<dbReference type="GO" id="GO:0005459">
    <property type="term" value="F:UDP-galactose transmembrane transporter activity"/>
    <property type="evidence" value="ECO:0000318"/>
    <property type="project" value="GO_Central"/>
</dbReference>
<dbReference type="RefSeq" id="XP_004250314.1">
    <property type="nucleotide sequence ID" value="XM_004250266.4"/>
</dbReference>
<organism evidence="11">
    <name type="scientific">Solanum lycopersicum</name>
    <name type="common">Tomato</name>
    <name type="synonym">Lycopersicon esculentum</name>
    <dbReference type="NCBI Taxonomy" id="4081"/>
    <lineage>
        <taxon>Eukaryota</taxon>
        <taxon>Viridiplantae</taxon>
        <taxon>Streptophyta</taxon>
        <taxon>Embryophyta</taxon>
        <taxon>Tracheophyta</taxon>
        <taxon>Spermatophyta</taxon>
        <taxon>Magnoliopsida</taxon>
        <taxon>eudicotyledons</taxon>
        <taxon>Gunneridae</taxon>
        <taxon>Pentapetalae</taxon>
        <taxon>asterids</taxon>
        <taxon>lamiids</taxon>
        <taxon>Solanales</taxon>
        <taxon>Solanaceae</taxon>
        <taxon>Solanoideae</taxon>
        <taxon>Solaneae</taxon>
        <taxon>Solanum</taxon>
        <taxon>Solanum subgen. Lycopersicon</taxon>
    </lineage>
</organism>
<evidence type="ECO:0000313" key="11">
    <source>
        <dbReference type="EnsemblPlants" id="Solyc11g012880.2.1"/>
    </source>
</evidence>
<evidence type="ECO:0000256" key="9">
    <source>
        <dbReference type="SAM" id="Phobius"/>
    </source>
</evidence>
<gene>
    <name evidence="11" type="primary">LOC101245314</name>
</gene>
<comment type="subcellular location">
    <subcellularLocation>
        <location evidence="1">Membrane</location>
        <topology evidence="1">Multi-pass membrane protein</topology>
    </subcellularLocation>
</comment>
<sequence>MEENVLCQWSVVRSIFAILQWWGFNVAVIIMNKWIFQKLVFKFPLTVSCVHFICSAIGAYLVIKVLKLKPLIVVEPTDQWRRIFPMSFVFCINIVLGNVSLRYIPVSFMQTVKSFTPATTVILQWLVWRKSFEWRIWTSLIPIVGGILLTSITELSFNTLGFCAALFGCLATSTKTILAESLLHGYKFDSINTVYYMAPYATMILALPSLLFEGAGVVEWLYTFPSVVPSMLLIFLSGVLAFCLNFSIFYVIHSTTAVTFNVAGNLKVAVAVTFSWMIFQNPISAMNALGCGVTLVGCTFYGYVRHILSQHARESPRTPENKMESVPLIHEKEQDQR</sequence>
<dbReference type="GO" id="GO:0005794">
    <property type="term" value="C:Golgi apparatus"/>
    <property type="evidence" value="ECO:0000318"/>
    <property type="project" value="GO_Central"/>
</dbReference>
<reference evidence="11" key="2">
    <citation type="submission" date="2019-01" db="UniProtKB">
        <authorList>
            <consortium name="EnsemblPlants"/>
        </authorList>
    </citation>
    <scope>IDENTIFICATION</scope>
    <source>
        <strain evidence="11">cv. Heinz 1706</strain>
    </source>
</reference>
<dbReference type="GO" id="GO:0016020">
    <property type="term" value="C:membrane"/>
    <property type="evidence" value="ECO:0007669"/>
    <property type="project" value="UniProtKB-SubCell"/>
</dbReference>
<dbReference type="PANTHER" id="PTHR11132">
    <property type="entry name" value="SOLUTE CARRIER FAMILY 35"/>
    <property type="match status" value="1"/>
</dbReference>
<dbReference type="SMR" id="A0A3Q7JJU3"/>
<feature type="transmembrane region" description="Helical" evidence="9">
    <location>
        <begin position="12"/>
        <end position="31"/>
    </location>
</feature>